<evidence type="ECO:0000313" key="2">
    <source>
        <dbReference type="EMBL" id="KAG5280404.1"/>
    </source>
</evidence>
<dbReference type="PROSITE" id="PS50106">
    <property type="entry name" value="PDZ"/>
    <property type="match status" value="3"/>
</dbReference>
<accession>A0AAV6H1A6</accession>
<comment type="caution">
    <text evidence="2">The sequence shown here is derived from an EMBL/GenBank/DDBJ whole genome shotgun (WGS) entry which is preliminary data.</text>
</comment>
<proteinExistence type="predicted"/>
<dbReference type="Proteomes" id="UP000823561">
    <property type="component" value="Chromosome 6"/>
</dbReference>
<keyword evidence="3" id="KW-1185">Reference proteome</keyword>
<feature type="domain" description="PDZ" evidence="1">
    <location>
        <begin position="178"/>
        <end position="263"/>
    </location>
</feature>
<sequence length="422" mass="45555">ADTPTNRIRDRETVCVTLRKDPQLGLGIVIVGEDNTGRLDLGIFIASVVPGGPADRDGRIKPGGRLISLNQISLEGVTFTEAAEIMQNSSSEVEIIVSQPKGVRSPCVGRILPRNYDSQSTLLADSRQTDEELDELVSVMMTPKASSNLHVPEVRIRNAQDNPSLSGSCNSLKPEEFTVELRKESGSLGISIAAAVNSNNQQKGIYIKNLMPGGVAELDGRIQSGDRLLEVDGIRLDTLTNQQAAERLSKAGEIVSLVLERESLLLPRRYVGPGRRSTLAAPSNASMHNNSCPAITMTTPFSIHPKDYSFVSDENIMEVSLRKRLNGLGFSFLIAELDTSLDSGTVVLVKRLFPGQPAEESGLIREGDVILAVNGEPLKGLSYQRVLELLRGSPSEVRLVLCRPEAGVLPPVSDKIGQLTCS</sequence>
<protein>
    <recommendedName>
        <fullName evidence="1">PDZ domain-containing protein</fullName>
    </recommendedName>
</protein>
<dbReference type="PANTHER" id="PTHR46900:SF4">
    <property type="entry name" value="FERM AND PDZ DOMAIN CONTAINING 2"/>
    <property type="match status" value="1"/>
</dbReference>
<gene>
    <name evidence="2" type="ORF">AALO_G00088750</name>
</gene>
<dbReference type="CDD" id="cd06695">
    <property type="entry name" value="PDZ3_PTPN13_FRMPD2-like"/>
    <property type="match status" value="1"/>
</dbReference>
<organism evidence="2 3">
    <name type="scientific">Alosa alosa</name>
    <name type="common">allis shad</name>
    <dbReference type="NCBI Taxonomy" id="278164"/>
    <lineage>
        <taxon>Eukaryota</taxon>
        <taxon>Metazoa</taxon>
        <taxon>Chordata</taxon>
        <taxon>Craniata</taxon>
        <taxon>Vertebrata</taxon>
        <taxon>Euteleostomi</taxon>
        <taxon>Actinopterygii</taxon>
        <taxon>Neopterygii</taxon>
        <taxon>Teleostei</taxon>
        <taxon>Clupei</taxon>
        <taxon>Clupeiformes</taxon>
        <taxon>Clupeoidei</taxon>
        <taxon>Clupeidae</taxon>
        <taxon>Alosa</taxon>
    </lineage>
</organism>
<dbReference type="PANTHER" id="PTHR46900">
    <property type="entry name" value="TYROSINE-PROTEIN PHOSPHATASE NON-RECEPTOR TYPE 13"/>
    <property type="match status" value="1"/>
</dbReference>
<evidence type="ECO:0000259" key="1">
    <source>
        <dbReference type="PROSITE" id="PS50106"/>
    </source>
</evidence>
<evidence type="ECO:0000313" key="3">
    <source>
        <dbReference type="Proteomes" id="UP000823561"/>
    </source>
</evidence>
<feature type="domain" description="PDZ" evidence="1">
    <location>
        <begin position="15"/>
        <end position="101"/>
    </location>
</feature>
<feature type="non-terminal residue" evidence="2">
    <location>
        <position position="1"/>
    </location>
</feature>
<dbReference type="SUPFAM" id="SSF50156">
    <property type="entry name" value="PDZ domain-like"/>
    <property type="match status" value="3"/>
</dbReference>
<dbReference type="InterPro" id="IPR036034">
    <property type="entry name" value="PDZ_sf"/>
</dbReference>
<feature type="domain" description="PDZ" evidence="1">
    <location>
        <begin position="318"/>
        <end position="405"/>
    </location>
</feature>
<dbReference type="InterPro" id="IPR001478">
    <property type="entry name" value="PDZ"/>
</dbReference>
<name>A0AAV6H1A6_9TELE</name>
<dbReference type="CDD" id="cd06792">
    <property type="entry name" value="PDZ2-PTPN13_FRMPD2-like"/>
    <property type="match status" value="1"/>
</dbReference>
<dbReference type="EMBL" id="JADWDJ010000006">
    <property type="protein sequence ID" value="KAG5280404.1"/>
    <property type="molecule type" value="Genomic_DNA"/>
</dbReference>
<reference evidence="2" key="1">
    <citation type="submission" date="2020-10" db="EMBL/GenBank/DDBJ databases">
        <title>Chromosome-scale genome assembly of the Allis shad, Alosa alosa.</title>
        <authorList>
            <person name="Margot Z."/>
            <person name="Christophe K."/>
            <person name="Cabau C."/>
            <person name="Louis A."/>
            <person name="Berthelot C."/>
            <person name="Parey E."/>
            <person name="Roest Crollius H."/>
            <person name="Montfort J."/>
            <person name="Robinson-Rechavi M."/>
            <person name="Bucao C."/>
            <person name="Bouchez O."/>
            <person name="Gislard M."/>
            <person name="Lluch J."/>
            <person name="Milhes M."/>
            <person name="Lampietro C."/>
            <person name="Lopez Roques C."/>
            <person name="Donnadieu C."/>
            <person name="Braasch I."/>
            <person name="Desvignes T."/>
            <person name="Postlethwait J."/>
            <person name="Bobe J."/>
            <person name="Guiguen Y."/>
        </authorList>
    </citation>
    <scope>NUCLEOTIDE SEQUENCE</scope>
    <source>
        <strain evidence="2">M-15738</strain>
        <tissue evidence="2">Blood</tissue>
    </source>
</reference>
<dbReference type="AlphaFoldDB" id="A0AAV6H1A6"/>
<dbReference type="InterPro" id="IPR052074">
    <property type="entry name" value="NonRcpt_TyrProt_Phosphatase"/>
</dbReference>
<dbReference type="Gene3D" id="2.30.42.10">
    <property type="match status" value="3"/>
</dbReference>
<dbReference type="Pfam" id="PF00595">
    <property type="entry name" value="PDZ"/>
    <property type="match status" value="3"/>
</dbReference>
<dbReference type="SMART" id="SM00228">
    <property type="entry name" value="PDZ"/>
    <property type="match status" value="3"/>
</dbReference>